<sequence>MHMTFYQFMMTLRGKLVADEKSKLADWMFKDHDFPKHSNNYHEISDYLEWNTPFHNALMVFDEVWAIYEANHK</sequence>
<protein>
    <recommendedName>
        <fullName evidence="1">UPF0346 protein AB4Y30_09045</fullName>
    </recommendedName>
</protein>
<dbReference type="Gene3D" id="1.10.150.260">
    <property type="entry name" value="YozE SAM-like"/>
    <property type="match status" value="1"/>
</dbReference>
<dbReference type="RefSeq" id="WP_368651917.1">
    <property type="nucleotide sequence ID" value="NZ_CP162599.1"/>
</dbReference>
<dbReference type="SUPFAM" id="SSF140652">
    <property type="entry name" value="YozE-like"/>
    <property type="match status" value="1"/>
</dbReference>
<dbReference type="NCBIfam" id="NF010193">
    <property type="entry name" value="PRK13672.1"/>
    <property type="match status" value="1"/>
</dbReference>
<dbReference type="InterPro" id="IPR010673">
    <property type="entry name" value="UPF0346"/>
</dbReference>
<dbReference type="HAMAP" id="MF_01538">
    <property type="entry name" value="UPF0346"/>
    <property type="match status" value="1"/>
</dbReference>
<name>A0AB39HKJ2_9BACI</name>
<dbReference type="EMBL" id="CP162599">
    <property type="protein sequence ID" value="XDK31189.1"/>
    <property type="molecule type" value="Genomic_DNA"/>
</dbReference>
<reference evidence="3" key="1">
    <citation type="submission" date="2024-07" db="EMBL/GenBank/DDBJ databases">
        <title>Halotolerant mesophilic bacterium Ornithinibacillus sp. 4-3, sp. nov., isolated from soil.</title>
        <authorList>
            <person name="Sidarenka A.V."/>
            <person name="Guliayeva D.E."/>
            <person name="Leanovich S.I."/>
            <person name="Hileuskaya K.S."/>
            <person name="Akhremchuk A.E."/>
            <person name="Sikolenko M.A."/>
            <person name="Valentovich L.N."/>
        </authorList>
    </citation>
    <scope>NUCLEOTIDE SEQUENCE</scope>
    <source>
        <strain evidence="3">4-3</strain>
    </source>
</reference>
<evidence type="ECO:0000259" key="2">
    <source>
        <dbReference type="Pfam" id="PF06855"/>
    </source>
</evidence>
<dbReference type="AlphaFoldDB" id="A0AB39HKJ2"/>
<accession>A0AB39HKJ2</accession>
<gene>
    <name evidence="3" type="ORF">AB4Y30_09045</name>
</gene>
<dbReference type="PIRSF" id="PIRSF037262">
    <property type="entry name" value="UCP037262"/>
    <property type="match status" value="1"/>
</dbReference>
<feature type="domain" description="YozE SAM-like" evidence="2">
    <location>
        <begin position="4"/>
        <end position="69"/>
    </location>
</feature>
<organism evidence="3">
    <name type="scientific">Ornithinibacillus sp. 4-3</name>
    <dbReference type="NCBI Taxonomy" id="3231488"/>
    <lineage>
        <taxon>Bacteria</taxon>
        <taxon>Bacillati</taxon>
        <taxon>Bacillota</taxon>
        <taxon>Bacilli</taxon>
        <taxon>Bacillales</taxon>
        <taxon>Bacillaceae</taxon>
        <taxon>Ornithinibacillus</taxon>
    </lineage>
</organism>
<dbReference type="InterPro" id="IPR036806">
    <property type="entry name" value="YozE_SAM-like_sf"/>
</dbReference>
<dbReference type="Pfam" id="PF06855">
    <property type="entry name" value="YozE_SAM_like"/>
    <property type="match status" value="1"/>
</dbReference>
<evidence type="ECO:0000313" key="3">
    <source>
        <dbReference type="EMBL" id="XDK31189.1"/>
    </source>
</evidence>
<evidence type="ECO:0000256" key="1">
    <source>
        <dbReference type="HAMAP-Rule" id="MF_01538"/>
    </source>
</evidence>
<proteinExistence type="inferred from homology"/>
<comment type="similarity">
    <text evidence="1">Belongs to the UPF0346 family.</text>
</comment>
<dbReference type="InterPro" id="IPR023089">
    <property type="entry name" value="YozE_SAM-like"/>
</dbReference>